<sequence length="158" mass="17599">MLIKVKTLTGKEIELDIDPDDKFLCFVFRCTNIRYPHGYRDSEIGAPNDVRTRQQPSEGDAQPHFAVNQHPRALPGDSSTRSSSRFSIPCVHPYRASPVMTITLPAGRYSPTFRDAPFPSARTLSNCITQPEPRLTPMMPSSYRSSRSTCGVMPSPGQ</sequence>
<feature type="region of interest" description="Disordered" evidence="1">
    <location>
        <begin position="41"/>
        <end position="84"/>
    </location>
</feature>
<reference evidence="2 3" key="1">
    <citation type="submission" date="2016-03" db="EMBL/GenBank/DDBJ databases">
        <title>Whole genome sequencing of Grifola frondosa 9006-11.</title>
        <authorList>
            <person name="Min B."/>
            <person name="Park H."/>
            <person name="Kim J.-G."/>
            <person name="Cho H."/>
            <person name="Oh Y.-L."/>
            <person name="Kong W.-S."/>
            <person name="Choi I.-G."/>
        </authorList>
    </citation>
    <scope>NUCLEOTIDE SEQUENCE [LARGE SCALE GENOMIC DNA]</scope>
    <source>
        <strain evidence="2 3">9006-11</strain>
    </source>
</reference>
<keyword evidence="3" id="KW-1185">Reference proteome</keyword>
<dbReference type="OrthoDB" id="419317at2759"/>
<evidence type="ECO:0000256" key="1">
    <source>
        <dbReference type="SAM" id="MobiDB-lite"/>
    </source>
</evidence>
<organism evidence="2 3">
    <name type="scientific">Grifola frondosa</name>
    <name type="common">Maitake</name>
    <name type="synonym">Polyporus frondosus</name>
    <dbReference type="NCBI Taxonomy" id="5627"/>
    <lineage>
        <taxon>Eukaryota</taxon>
        <taxon>Fungi</taxon>
        <taxon>Dikarya</taxon>
        <taxon>Basidiomycota</taxon>
        <taxon>Agaricomycotina</taxon>
        <taxon>Agaricomycetes</taxon>
        <taxon>Polyporales</taxon>
        <taxon>Grifolaceae</taxon>
        <taxon>Grifola</taxon>
    </lineage>
</organism>
<name>A0A1C7M285_GRIFR</name>
<evidence type="ECO:0000313" key="3">
    <source>
        <dbReference type="Proteomes" id="UP000092993"/>
    </source>
</evidence>
<accession>A0A1C7M285</accession>
<dbReference type="EMBL" id="LUGG01000014">
    <property type="protein sequence ID" value="OBZ70489.1"/>
    <property type="molecule type" value="Genomic_DNA"/>
</dbReference>
<gene>
    <name evidence="2" type="ORF">A0H81_09571</name>
</gene>
<protein>
    <recommendedName>
        <fullName evidence="4">Ubiquitin-like domain-containing protein</fullName>
    </recommendedName>
</protein>
<comment type="caution">
    <text evidence="2">The sequence shown here is derived from an EMBL/GenBank/DDBJ whole genome shotgun (WGS) entry which is preliminary data.</text>
</comment>
<dbReference type="AlphaFoldDB" id="A0A1C7M285"/>
<dbReference type="Proteomes" id="UP000092993">
    <property type="component" value="Unassembled WGS sequence"/>
</dbReference>
<evidence type="ECO:0008006" key="4">
    <source>
        <dbReference type="Google" id="ProtNLM"/>
    </source>
</evidence>
<feature type="compositionally biased region" description="Low complexity" evidence="1">
    <location>
        <begin position="136"/>
        <end position="149"/>
    </location>
</feature>
<proteinExistence type="predicted"/>
<evidence type="ECO:0000313" key="2">
    <source>
        <dbReference type="EMBL" id="OBZ70489.1"/>
    </source>
</evidence>
<feature type="region of interest" description="Disordered" evidence="1">
    <location>
        <begin position="130"/>
        <end position="158"/>
    </location>
</feature>